<feature type="transmembrane region" description="Helical" evidence="1">
    <location>
        <begin position="195"/>
        <end position="214"/>
    </location>
</feature>
<evidence type="ECO:0000256" key="1">
    <source>
        <dbReference type="SAM" id="Phobius"/>
    </source>
</evidence>
<comment type="caution">
    <text evidence="3">The sequence shown here is derived from an EMBL/GenBank/DDBJ whole genome shotgun (WGS) entry which is preliminary data.</text>
</comment>
<keyword evidence="4" id="KW-1185">Reference proteome</keyword>
<feature type="transmembrane region" description="Helical" evidence="1">
    <location>
        <begin position="366"/>
        <end position="388"/>
    </location>
</feature>
<feature type="domain" description="Acyltransferase 3" evidence="2">
    <location>
        <begin position="17"/>
        <end position="382"/>
    </location>
</feature>
<keyword evidence="3" id="KW-0012">Acyltransferase</keyword>
<feature type="transmembrane region" description="Helical" evidence="1">
    <location>
        <begin position="65"/>
        <end position="85"/>
    </location>
</feature>
<keyword evidence="1" id="KW-1133">Transmembrane helix</keyword>
<gene>
    <name evidence="3" type="ORF">C1I95_17055</name>
</gene>
<dbReference type="RefSeq" id="WP_111214833.1">
    <property type="nucleotide sequence ID" value="NZ_POTY01000101.1"/>
</dbReference>
<feature type="transmembrane region" description="Helical" evidence="1">
    <location>
        <begin position="409"/>
        <end position="428"/>
    </location>
</feature>
<feature type="transmembrane region" description="Helical" evidence="1">
    <location>
        <begin position="106"/>
        <end position="128"/>
    </location>
</feature>
<dbReference type="AlphaFoldDB" id="A0A2W2FNM8"/>
<evidence type="ECO:0000259" key="2">
    <source>
        <dbReference type="Pfam" id="PF01757"/>
    </source>
</evidence>
<feature type="transmembrane region" description="Helical" evidence="1">
    <location>
        <begin position="287"/>
        <end position="307"/>
    </location>
</feature>
<keyword evidence="1" id="KW-0812">Transmembrane</keyword>
<feature type="transmembrane region" description="Helical" evidence="1">
    <location>
        <begin position="440"/>
        <end position="460"/>
    </location>
</feature>
<keyword evidence="1" id="KW-0472">Membrane</keyword>
<evidence type="ECO:0000313" key="4">
    <source>
        <dbReference type="Proteomes" id="UP000248924"/>
    </source>
</evidence>
<dbReference type="Pfam" id="PF01757">
    <property type="entry name" value="Acyl_transf_3"/>
    <property type="match status" value="1"/>
</dbReference>
<sequence length="476" mass="51316">MRRLRTLASRTPAERERYVDFLRALAISLVVLGHWTVTVVTRDASGNVSGFSALTELVWARPLTWLFQVIPVFFLVGGFANAASLTSSRARGVNATQWLLDRSGRLVRPTTVLLLVLAAGSLVGRLAGGDSAEIRTVVGFATIPLWFLSAYIAVVALTPVMYRLHRRFGLVVPLTLVVLVAIGDIGRLLGHGPLSGGNFLFGWLAIHQLGFAWYDSYAAEKNIRSAAGTGQRSGLRAHRLPTGRPTALLLLLVGLGALLLLTIPGPYPISMITVPGERLDNSSPPSLALLALAAVQLGLILLLRRPAQRLLRRPRPWRAVIAVNAVVLTVFLWHLSAVVVLVGVLNTVHWLPPASVGTGTWWAWRVPWLVALAVILTVLVAIFGSIEARTGHPTSGQRPDQAVRWPAPRLRTVLAVTGYACLVAGLLINSMVRMSAPEPLGLPPGALVAYLVGAAILRVLRSPPRWLRPGGQAHHP</sequence>
<dbReference type="GO" id="GO:0016747">
    <property type="term" value="F:acyltransferase activity, transferring groups other than amino-acyl groups"/>
    <property type="evidence" value="ECO:0007669"/>
    <property type="project" value="InterPro"/>
</dbReference>
<protein>
    <submittedName>
        <fullName evidence="3">Acyltransferase</fullName>
    </submittedName>
</protein>
<proteinExistence type="predicted"/>
<accession>A0A2W2FNM8</accession>
<feature type="transmembrane region" description="Helical" evidence="1">
    <location>
        <begin position="319"/>
        <end position="346"/>
    </location>
</feature>
<dbReference type="InterPro" id="IPR002656">
    <property type="entry name" value="Acyl_transf_3_dom"/>
</dbReference>
<keyword evidence="3" id="KW-0808">Transferase</keyword>
<dbReference type="Proteomes" id="UP000248924">
    <property type="component" value="Unassembled WGS sequence"/>
</dbReference>
<feature type="transmembrane region" description="Helical" evidence="1">
    <location>
        <begin position="246"/>
        <end position="267"/>
    </location>
</feature>
<feature type="transmembrane region" description="Helical" evidence="1">
    <location>
        <begin position="134"/>
        <end position="156"/>
    </location>
</feature>
<evidence type="ECO:0000313" key="3">
    <source>
        <dbReference type="EMBL" id="PZG16664.1"/>
    </source>
</evidence>
<organism evidence="3 4">
    <name type="scientific">Micromonospora craterilacus</name>
    <dbReference type="NCBI Taxonomy" id="1655439"/>
    <lineage>
        <taxon>Bacteria</taxon>
        <taxon>Bacillati</taxon>
        <taxon>Actinomycetota</taxon>
        <taxon>Actinomycetes</taxon>
        <taxon>Micromonosporales</taxon>
        <taxon>Micromonosporaceae</taxon>
        <taxon>Micromonospora</taxon>
    </lineage>
</organism>
<feature type="transmembrane region" description="Helical" evidence="1">
    <location>
        <begin position="168"/>
        <end position="189"/>
    </location>
</feature>
<feature type="transmembrane region" description="Helical" evidence="1">
    <location>
        <begin position="21"/>
        <end position="41"/>
    </location>
</feature>
<reference evidence="3 4" key="1">
    <citation type="submission" date="2018-01" db="EMBL/GenBank/DDBJ databases">
        <title>Draft genome sequence of Jishengella sp. NA12.</title>
        <authorList>
            <person name="Sahin N."/>
            <person name="Ay H."/>
            <person name="Saygin H."/>
        </authorList>
    </citation>
    <scope>NUCLEOTIDE SEQUENCE [LARGE SCALE GENOMIC DNA]</scope>
    <source>
        <strain evidence="3 4">NA12</strain>
    </source>
</reference>
<dbReference type="OrthoDB" id="8206682at2"/>
<dbReference type="EMBL" id="POTY01000101">
    <property type="protein sequence ID" value="PZG16664.1"/>
    <property type="molecule type" value="Genomic_DNA"/>
</dbReference>
<name>A0A2W2FNM8_9ACTN</name>